<dbReference type="Proteomes" id="UP000463138">
    <property type="component" value="Unassembled WGS sequence"/>
</dbReference>
<keyword evidence="1" id="KW-0812">Transmembrane</keyword>
<sequence length="140" mass="16088">MKAIDQWFDEYGESHHNPTNKLLHWICVPLITFSVLGILWAIHPWVSVLAVALALAFYATLSWRITAAMLVLSLIMLLILSMMTYVFIPCVAIFILAWIGQFIGHHLEGKKPSFFKDLQFLLIGPIWLLGFIFRLLGVRY</sequence>
<dbReference type="PANTHER" id="PTHR28026:SF9">
    <property type="entry name" value="2-HYDROXY-PALMITIC ACID DIOXYGENASE MPO1"/>
    <property type="match status" value="1"/>
</dbReference>
<keyword evidence="1" id="KW-1133">Transmembrane helix</keyword>
<feature type="transmembrane region" description="Helical" evidence="1">
    <location>
        <begin position="22"/>
        <end position="42"/>
    </location>
</feature>
<name>A0A7V7GTU9_9GAMM</name>
<comment type="caution">
    <text evidence="2">The sequence shown here is derived from an EMBL/GenBank/DDBJ whole genome shotgun (WGS) entry which is preliminary data.</text>
</comment>
<dbReference type="InterPro" id="IPR009305">
    <property type="entry name" value="Mpo1-like"/>
</dbReference>
<evidence type="ECO:0000256" key="1">
    <source>
        <dbReference type="SAM" id="Phobius"/>
    </source>
</evidence>
<reference evidence="2 3" key="1">
    <citation type="submission" date="2018-07" db="EMBL/GenBank/DDBJ databases">
        <title>Pseudomonas laoshanensis sp. nov., isolated from soil.</title>
        <authorList>
            <person name="Sun J."/>
            <person name="Yu L."/>
            <person name="Wang M."/>
            <person name="Zhang C."/>
        </authorList>
    </citation>
    <scope>NUCLEOTIDE SEQUENCE [LARGE SCALE GENOMIC DNA]</scope>
    <source>
        <strain evidence="2 3">Y22</strain>
    </source>
</reference>
<evidence type="ECO:0000313" key="3">
    <source>
        <dbReference type="Proteomes" id="UP000463138"/>
    </source>
</evidence>
<keyword evidence="3" id="KW-1185">Reference proteome</keyword>
<dbReference type="RefSeq" id="WP_149332174.1">
    <property type="nucleotide sequence ID" value="NZ_QOVF01000002.1"/>
</dbReference>
<organism evidence="2 3">
    <name type="scientific">Halopseudomonas laoshanensis</name>
    <dbReference type="NCBI Taxonomy" id="2268758"/>
    <lineage>
        <taxon>Bacteria</taxon>
        <taxon>Pseudomonadati</taxon>
        <taxon>Pseudomonadota</taxon>
        <taxon>Gammaproteobacteria</taxon>
        <taxon>Pseudomonadales</taxon>
        <taxon>Pseudomonadaceae</taxon>
        <taxon>Halopseudomonas</taxon>
    </lineage>
</organism>
<dbReference type="OrthoDB" id="5515308at2"/>
<dbReference type="GO" id="GO:0016020">
    <property type="term" value="C:membrane"/>
    <property type="evidence" value="ECO:0007669"/>
    <property type="project" value="GOC"/>
</dbReference>
<feature type="transmembrane region" description="Helical" evidence="1">
    <location>
        <begin position="74"/>
        <end position="99"/>
    </location>
</feature>
<keyword evidence="1" id="KW-0472">Membrane</keyword>
<dbReference type="Pfam" id="PF06127">
    <property type="entry name" value="Mpo1-like"/>
    <property type="match status" value="2"/>
</dbReference>
<evidence type="ECO:0000313" key="2">
    <source>
        <dbReference type="EMBL" id="KAA0694782.1"/>
    </source>
</evidence>
<feature type="transmembrane region" description="Helical" evidence="1">
    <location>
        <begin position="119"/>
        <end position="137"/>
    </location>
</feature>
<dbReference type="PANTHER" id="PTHR28026">
    <property type="entry name" value="DUF962 DOMAIN PROTEIN (AFU_ORTHOLOGUE AFUA_8G05310)"/>
    <property type="match status" value="1"/>
</dbReference>
<dbReference type="EMBL" id="QOVF01000002">
    <property type="protein sequence ID" value="KAA0694782.1"/>
    <property type="molecule type" value="Genomic_DNA"/>
</dbReference>
<dbReference type="AlphaFoldDB" id="A0A7V7GTU9"/>
<accession>A0A7V7GTU9</accession>
<dbReference type="GO" id="GO:0046521">
    <property type="term" value="P:sphingoid catabolic process"/>
    <property type="evidence" value="ECO:0007669"/>
    <property type="project" value="TreeGrafter"/>
</dbReference>
<feature type="transmembrane region" description="Helical" evidence="1">
    <location>
        <begin position="48"/>
        <end position="67"/>
    </location>
</feature>
<protein>
    <submittedName>
        <fullName evidence="2">DUF962 domain-containing protein</fullName>
    </submittedName>
</protein>
<proteinExistence type="predicted"/>
<gene>
    <name evidence="2" type="ORF">DT594_07810</name>
</gene>